<dbReference type="EMBL" id="CAJGYM010000003">
    <property type="protein sequence ID" value="CAD6185757.1"/>
    <property type="molecule type" value="Genomic_DNA"/>
</dbReference>
<dbReference type="AlphaFoldDB" id="A0A8S1GQ02"/>
<keyword evidence="2" id="KW-1185">Reference proteome</keyword>
<sequence length="305" mass="34698">MELEPRQIAKFPTTTKFLILDDPSAPSVSSNQKNALHGDASEKDIEIVEEVENTAGRTETIPEQALVKFSGLEGGEVIPVIDLEEPELEVIENQESATPIGNAGVERTSNDDEDDFCVVENTGKTNSIDNKEFVAENAMKFLKWFYRVPTADYYNHLVYSRPNYLTKSIVPDEYALDVEAAKRLLHEYLTVFNSRIKILIDFYDEYAEEVIRVMLILAAVLENGNKRIDWTILCREYLNNRMLKKARKFFEKPTVFSDPPAKNGPKELLEHLLVLTPEAILATTVVFFEAKGWCEKKSSFILLPK</sequence>
<protein>
    <submittedName>
        <fullName evidence="1">Uncharacterized protein</fullName>
    </submittedName>
</protein>
<comment type="caution">
    <text evidence="1">The sequence shown here is derived from an EMBL/GenBank/DDBJ whole genome shotgun (WGS) entry which is preliminary data.</text>
</comment>
<reference evidence="1" key="1">
    <citation type="submission" date="2020-10" db="EMBL/GenBank/DDBJ databases">
        <authorList>
            <person name="Kikuchi T."/>
        </authorList>
    </citation>
    <scope>NUCLEOTIDE SEQUENCE</scope>
    <source>
        <strain evidence="1">NKZ352</strain>
    </source>
</reference>
<evidence type="ECO:0000313" key="1">
    <source>
        <dbReference type="EMBL" id="CAD6185757.1"/>
    </source>
</evidence>
<gene>
    <name evidence="1" type="ORF">CAUJ_LOCUS1676</name>
</gene>
<evidence type="ECO:0000313" key="2">
    <source>
        <dbReference type="Proteomes" id="UP000835052"/>
    </source>
</evidence>
<proteinExistence type="predicted"/>
<name>A0A8S1GQ02_9PELO</name>
<organism evidence="1 2">
    <name type="scientific">Caenorhabditis auriculariae</name>
    <dbReference type="NCBI Taxonomy" id="2777116"/>
    <lineage>
        <taxon>Eukaryota</taxon>
        <taxon>Metazoa</taxon>
        <taxon>Ecdysozoa</taxon>
        <taxon>Nematoda</taxon>
        <taxon>Chromadorea</taxon>
        <taxon>Rhabditida</taxon>
        <taxon>Rhabditina</taxon>
        <taxon>Rhabditomorpha</taxon>
        <taxon>Rhabditoidea</taxon>
        <taxon>Rhabditidae</taxon>
        <taxon>Peloderinae</taxon>
        <taxon>Caenorhabditis</taxon>
    </lineage>
</organism>
<accession>A0A8S1GQ02</accession>
<dbReference type="Proteomes" id="UP000835052">
    <property type="component" value="Unassembled WGS sequence"/>
</dbReference>